<dbReference type="EMBL" id="CP045503">
    <property type="protein sequence ID" value="QPG58953.1"/>
    <property type="molecule type" value="Genomic_DNA"/>
</dbReference>
<evidence type="ECO:0008006" key="3">
    <source>
        <dbReference type="Google" id="ProtNLM"/>
    </source>
</evidence>
<gene>
    <name evidence="1" type="ORF">FM038_017180</name>
</gene>
<organism evidence="1 2">
    <name type="scientific">Shewanella eurypsychrophilus</name>
    <dbReference type="NCBI Taxonomy" id="2593656"/>
    <lineage>
        <taxon>Bacteria</taxon>
        <taxon>Pseudomonadati</taxon>
        <taxon>Pseudomonadota</taxon>
        <taxon>Gammaproteobacteria</taxon>
        <taxon>Alteromonadales</taxon>
        <taxon>Shewanellaceae</taxon>
        <taxon>Shewanella</taxon>
    </lineage>
</organism>
<protein>
    <recommendedName>
        <fullName evidence="3">Bacteriophage protein</fullName>
    </recommendedName>
</protein>
<name>A0ABX6V8I2_9GAMM</name>
<proteinExistence type="predicted"/>
<keyword evidence="2" id="KW-1185">Reference proteome</keyword>
<dbReference type="Proteomes" id="UP000316416">
    <property type="component" value="Chromosome"/>
</dbReference>
<evidence type="ECO:0000313" key="1">
    <source>
        <dbReference type="EMBL" id="QPG58953.1"/>
    </source>
</evidence>
<evidence type="ECO:0000313" key="2">
    <source>
        <dbReference type="Proteomes" id="UP000316416"/>
    </source>
</evidence>
<dbReference type="RefSeq" id="WP_142874574.1">
    <property type="nucleotide sequence ID" value="NZ_CP045503.2"/>
</dbReference>
<accession>A0ABX6V8I2</accession>
<sequence>MALTKDRPTPTRANRDRHDPMAAAVQIYAGAIVMLDAAGNAVPGQTATGLKARGVAQAQVDNSGGIAGAESVPSVNGCHRFINDASITRADIGNAAYVVDDETVAKTDGSGTRSVLGNIVDVDAIGVWVDIA</sequence>
<reference evidence="1" key="1">
    <citation type="submission" date="2021-07" db="EMBL/GenBank/DDBJ databases">
        <title>Shewanella sp. YLB-07 whole genome sequence.</title>
        <authorList>
            <person name="Yu L."/>
        </authorList>
    </citation>
    <scope>NUCLEOTIDE SEQUENCE</scope>
    <source>
        <strain evidence="1">YLB-08</strain>
    </source>
</reference>